<name>A0A4Z2IF76_9TELE</name>
<comment type="caution">
    <text evidence="2">The sequence shown here is derived from an EMBL/GenBank/DDBJ whole genome shotgun (WGS) entry which is preliminary data.</text>
</comment>
<accession>A0A4Z2IF76</accession>
<feature type="compositionally biased region" description="Acidic residues" evidence="1">
    <location>
        <begin position="25"/>
        <end position="49"/>
    </location>
</feature>
<evidence type="ECO:0000256" key="1">
    <source>
        <dbReference type="SAM" id="MobiDB-lite"/>
    </source>
</evidence>
<evidence type="ECO:0000313" key="2">
    <source>
        <dbReference type="EMBL" id="TNN76606.1"/>
    </source>
</evidence>
<gene>
    <name evidence="2" type="ORF">EYF80_013058</name>
</gene>
<feature type="region of interest" description="Disordered" evidence="1">
    <location>
        <begin position="1"/>
        <end position="73"/>
    </location>
</feature>
<dbReference type="Proteomes" id="UP000314294">
    <property type="component" value="Unassembled WGS sequence"/>
</dbReference>
<protein>
    <submittedName>
        <fullName evidence="2">Uncharacterized protein</fullName>
    </submittedName>
</protein>
<dbReference type="AlphaFoldDB" id="A0A4Z2IF76"/>
<keyword evidence="3" id="KW-1185">Reference proteome</keyword>
<sequence length="73" mass="7828">MYLNEEECLEKEVEEHPGKAAGPDLEPDGVDYLAEDEQRENPESTEDGDPSTAEGGGAGNLVVSAHGREELSQ</sequence>
<evidence type="ECO:0000313" key="3">
    <source>
        <dbReference type="Proteomes" id="UP000314294"/>
    </source>
</evidence>
<reference evidence="2 3" key="1">
    <citation type="submission" date="2019-03" db="EMBL/GenBank/DDBJ databases">
        <title>First draft genome of Liparis tanakae, snailfish: a comprehensive survey of snailfish specific genes.</title>
        <authorList>
            <person name="Kim W."/>
            <person name="Song I."/>
            <person name="Jeong J.-H."/>
            <person name="Kim D."/>
            <person name="Kim S."/>
            <person name="Ryu S."/>
            <person name="Song J.Y."/>
            <person name="Lee S.K."/>
        </authorList>
    </citation>
    <scope>NUCLEOTIDE SEQUENCE [LARGE SCALE GENOMIC DNA]</scope>
    <source>
        <tissue evidence="2">Muscle</tissue>
    </source>
</reference>
<organism evidence="2 3">
    <name type="scientific">Liparis tanakae</name>
    <name type="common">Tanaka's snailfish</name>
    <dbReference type="NCBI Taxonomy" id="230148"/>
    <lineage>
        <taxon>Eukaryota</taxon>
        <taxon>Metazoa</taxon>
        <taxon>Chordata</taxon>
        <taxon>Craniata</taxon>
        <taxon>Vertebrata</taxon>
        <taxon>Euteleostomi</taxon>
        <taxon>Actinopterygii</taxon>
        <taxon>Neopterygii</taxon>
        <taxon>Teleostei</taxon>
        <taxon>Neoteleostei</taxon>
        <taxon>Acanthomorphata</taxon>
        <taxon>Eupercaria</taxon>
        <taxon>Perciformes</taxon>
        <taxon>Cottioidei</taxon>
        <taxon>Cottales</taxon>
        <taxon>Liparidae</taxon>
        <taxon>Liparis</taxon>
    </lineage>
</organism>
<proteinExistence type="predicted"/>
<dbReference type="EMBL" id="SRLO01000091">
    <property type="protein sequence ID" value="TNN76606.1"/>
    <property type="molecule type" value="Genomic_DNA"/>
</dbReference>